<organism evidence="1 2">
    <name type="scientific">Zhongshania aliphaticivorans</name>
    <dbReference type="NCBI Taxonomy" id="1470434"/>
    <lineage>
        <taxon>Bacteria</taxon>
        <taxon>Pseudomonadati</taxon>
        <taxon>Pseudomonadota</taxon>
        <taxon>Gammaproteobacteria</taxon>
        <taxon>Cellvibrionales</taxon>
        <taxon>Spongiibacteraceae</taxon>
        <taxon>Zhongshania</taxon>
    </lineage>
</organism>
<gene>
    <name evidence="1" type="ORF">AZF00_02755</name>
</gene>
<evidence type="ECO:0008006" key="3">
    <source>
        <dbReference type="Google" id="ProtNLM"/>
    </source>
</evidence>
<dbReference type="Proteomes" id="UP000074119">
    <property type="component" value="Chromosome"/>
</dbReference>
<accession>A0A127M240</accession>
<dbReference type="SUPFAM" id="SSF52540">
    <property type="entry name" value="P-loop containing nucleoside triphosphate hydrolases"/>
    <property type="match status" value="1"/>
</dbReference>
<evidence type="ECO:0000313" key="2">
    <source>
        <dbReference type="Proteomes" id="UP000074119"/>
    </source>
</evidence>
<evidence type="ECO:0000313" key="1">
    <source>
        <dbReference type="EMBL" id="AMO67284.1"/>
    </source>
</evidence>
<proteinExistence type="predicted"/>
<dbReference type="RefSeq" id="WP_008248130.1">
    <property type="nucleotide sequence ID" value="NZ_CP014544.1"/>
</dbReference>
<protein>
    <recommendedName>
        <fullName evidence="3">NACHT domain-containing protein</fullName>
    </recommendedName>
</protein>
<dbReference type="InterPro" id="IPR027417">
    <property type="entry name" value="P-loop_NTPase"/>
</dbReference>
<reference evidence="1 2" key="1">
    <citation type="submission" date="2015-12" db="EMBL/GenBank/DDBJ databases">
        <authorList>
            <person name="Shamseldin A."/>
            <person name="Moawad H."/>
            <person name="Abd El-Rahim W.M."/>
            <person name="Sadowsky M.J."/>
        </authorList>
    </citation>
    <scope>NUCLEOTIDE SEQUENCE [LARGE SCALE GENOMIC DNA]</scope>
    <source>
        <strain evidence="1 2">SM2</strain>
    </source>
</reference>
<sequence>MSKTKRPIDKVRASRDGHEYHEAWAARHAMRILLPNSDLVGIAIEGLEPGDQRSASEETIEIADLAFYYGRRASFNGARKVCIAQFKYSIRDRSNPFRAADAKKTIEKFGKAFRSLRGKYGAPLVRKKVAFELHTNRPIYSPLVEALDALATGTAVSGEVKKQADQLKLACGLTGTALSEFAGKCSIQSLNDTLRESKAQLSSTIVDWFGNGSDAIARASLGDLKQMIRDKAGFAGTDRNIIEHTDILAALGLSDSSDLLPCPEALADVGDIVEREQLGEAVSLVANLDKPLMVRAAGGTGKTVFLDSICKSLSNDHETVFFDCFGGGNYRSPGDARHHPRRGFIHIANTLACRGLCDPIIPGSDDIDSLINTFRRRIEQSVATLASSNSKKSLVLFIDAIDNAAIHAKDKREDSFPVLLVEHLNANPVPGFKVVLSSRTERIPISDNSYVDFALRNFSLDETKCYLQARIPDVRESEIRVAQARSQGTPRILQYMLDTERGLLDESEINKKIVLNDLIQGRIDSALDEARQRGSKTEEINSFLAGLAVLPPPVPLNEYAQAHGMAISAIESFASDLSPLLERTKHGLIFRDEPTEDLVRERYGCLKTPLRFLAKNLLKMQAQSVYAARSLPDLLLLLGDARKLFTLAFDQTFPKEVTGSVGKRNIRLSRLKAAIRHAALEKNYDQLVELTVEMSTVAAVDRRGTDYILDFPDLVIAAQDTDATRRLFEARTGWQGTRHARLAIANTLSGDHDEALRHILATEDWVRHFHKQDRDDRPYGEGPKSIDNASVTFYLLGQKRFEDAANTLDRWYDWYTYKICEHVFGFVSHPQSNIEYCDVKGFLNVLSSKVGALTAALAHLDLKPLEQKALLSKISKAASDTDKIDVPVHGSRDTGEIINGFRKAASLALALQDRRSAKAIGKLLPTDRAGLWLFRDHYSEQYVFPFIFGVALNAAIKDIEVHEKDLMPSELRDAASGIKNSLAGIDFRQELEKRLAKRIRTGTQDQEKEKKPGSISYEDNQHAERFLNYRFEPLLDLTRKLSIVLRKPKGRADKAFKDLVKSWVETRKERDYYRAGRLSPFFTLLGLQLIQFTLWARDDLKAASVKTFLNQLHDLEIVSTSTLIELVSIFSKRSRLHDFAGQEAIRCASLIGSENEIDYRASLYARLGRAILPASMEESAEYFRAGLEQMDAIGSGDYQYTNHLFILAASVKGAELKEADFHTLSNIAELNLTDEPEKFPWYAFGQGMSRVSGCRGLAKLSRWDDRDKVTLDCTLRPYLTALVEDDKVAPEDAVALNWLADPADYWSCNTETFAKALAGKNSENKKQLVTELVEQFEANNPGLSTESTVKALAEISRSVLGTRSKIVSRLNSLYPHFGRVINTRNEHANYRSSDDLKLRRAADKREAKSQSVLTRVANSTRPGDYESLSSALAALSDSESAYRVKDDFFDKLRVKVGYGERAAYVRNISGSEHLNLYWKLDELKKCNELWSVSSGALKSVYRQLANALIFQHLDDLISNDSLSIYHLADISELSGLPLAELVLEIVKLFSEPESSVGAPVWLDFAHLICEQAGEGKGQAALTRLLRSDAAKLSGSVLDGEWKNGLYPKNKQAQIFAGLVWRQLGSPRASDRWRAAHCIRSFARFGKWRVVDALLAQLENQDAGPFHAPELRFYYLHAKLWLLIAIARISKDHPAEVSRYKSKLDRVLDDSDVRHVLMRHFAAKALITCIEAREITVSTKRESELRSVDQSPYPLLEEKLKKYNGDYHENRPKAAPKRAYDFSLEYDFNKEDVHYLSNVFGQPHWLVVDLISDIVHDMDDDAKSMYASGGRDGAPRARRGLSSAYHSYGEQLAWHGMMIAAGQLQKTKPATQDWWCDDPWNDWLSRYLLTRDDGVWISDILNRAPPEVTSILMERGKDGLGLTGDKRKILGLAGLDNGIDKSVVVAGSWFSADHIRVQISSALVRPREAKAVIKSLQSDDPMCVWLPSCAEDDDGKGYINSEKSNCLPWITMPGREPRLDGDDPIASAAVLHKPRIAIGIADSLNLKSRGPFGCSCTARGRLKAESEAWAYSKSREGGSGDGHRLVVNKALLEKLLVRNNSDLILLINLQKHESGYRYESGKYWHTVAVVRIKKSLKIEYFKGVINHIWSSNY</sequence>
<name>A0A127M240_9GAMM</name>
<dbReference type="STRING" id="1470434.AZF00_02755"/>
<dbReference type="KEGG" id="zal:AZF00_02755"/>
<dbReference type="EMBL" id="CP014544">
    <property type="protein sequence ID" value="AMO67284.1"/>
    <property type="molecule type" value="Genomic_DNA"/>
</dbReference>